<dbReference type="AlphaFoldDB" id="A0A8J7QCC5"/>
<dbReference type="InterPro" id="IPR043128">
    <property type="entry name" value="Rev_trsase/Diguanyl_cyclase"/>
</dbReference>
<evidence type="ECO:0000313" key="6">
    <source>
        <dbReference type="Proteomes" id="UP000664417"/>
    </source>
</evidence>
<evidence type="ECO:0000256" key="3">
    <source>
        <dbReference type="SAM" id="Phobius"/>
    </source>
</evidence>
<dbReference type="NCBIfam" id="TIGR00254">
    <property type="entry name" value="GGDEF"/>
    <property type="match status" value="1"/>
</dbReference>
<feature type="domain" description="GGDEF" evidence="4">
    <location>
        <begin position="815"/>
        <end position="954"/>
    </location>
</feature>
<dbReference type="PANTHER" id="PTHR45138:SF9">
    <property type="entry name" value="DIGUANYLATE CYCLASE DGCM-RELATED"/>
    <property type="match status" value="1"/>
</dbReference>
<keyword evidence="6" id="KW-1185">Reference proteome</keyword>
<evidence type="ECO:0000313" key="5">
    <source>
        <dbReference type="EMBL" id="MBO1316940.1"/>
    </source>
</evidence>
<dbReference type="Gene3D" id="2.60.40.10">
    <property type="entry name" value="Immunoglobulins"/>
    <property type="match status" value="1"/>
</dbReference>
<dbReference type="InterPro" id="IPR011123">
    <property type="entry name" value="Y_Y_Y"/>
</dbReference>
<name>A0A8J7QCC5_9BACT</name>
<proteinExistence type="predicted"/>
<comment type="caution">
    <text evidence="5">The sequence shown here is derived from an EMBL/GenBank/DDBJ whole genome shotgun (WGS) entry which is preliminary data.</text>
</comment>
<keyword evidence="3" id="KW-0472">Membrane</keyword>
<dbReference type="Gene3D" id="3.30.70.270">
    <property type="match status" value="1"/>
</dbReference>
<evidence type="ECO:0000256" key="1">
    <source>
        <dbReference type="ARBA" id="ARBA00012528"/>
    </source>
</evidence>
<gene>
    <name evidence="5" type="ORF">J3U88_00610</name>
</gene>
<keyword evidence="3" id="KW-0812">Transmembrane</keyword>
<dbReference type="CDD" id="cd01949">
    <property type="entry name" value="GGDEF"/>
    <property type="match status" value="1"/>
</dbReference>
<dbReference type="Pfam" id="PF07495">
    <property type="entry name" value="Y_Y_Y"/>
    <property type="match status" value="1"/>
</dbReference>
<dbReference type="InterPro" id="IPR050469">
    <property type="entry name" value="Diguanylate_Cyclase"/>
</dbReference>
<protein>
    <recommendedName>
        <fullName evidence="1">diguanylate cyclase</fullName>
        <ecNumber evidence="1">2.7.7.65</ecNumber>
    </recommendedName>
</protein>
<dbReference type="PANTHER" id="PTHR45138">
    <property type="entry name" value="REGULATORY COMPONENTS OF SENSORY TRANSDUCTION SYSTEM"/>
    <property type="match status" value="1"/>
</dbReference>
<dbReference type="SUPFAM" id="SSF63829">
    <property type="entry name" value="Calcium-dependent phosphotriesterase"/>
    <property type="match status" value="2"/>
</dbReference>
<dbReference type="Pfam" id="PF00990">
    <property type="entry name" value="GGDEF"/>
    <property type="match status" value="1"/>
</dbReference>
<dbReference type="Pfam" id="PF07494">
    <property type="entry name" value="Reg_prop"/>
    <property type="match status" value="7"/>
</dbReference>
<dbReference type="SMART" id="SM00267">
    <property type="entry name" value="GGDEF"/>
    <property type="match status" value="1"/>
</dbReference>
<keyword evidence="3" id="KW-1133">Transmembrane helix</keyword>
<dbReference type="GO" id="GO:0043709">
    <property type="term" value="P:cell adhesion involved in single-species biofilm formation"/>
    <property type="evidence" value="ECO:0007669"/>
    <property type="project" value="TreeGrafter"/>
</dbReference>
<sequence>MPQNTVNTLVRDKTGYLWIGTQEGLARFDGSHFHTFNRREMADFDLKEINALFADRKEGVWAASQGYGFIHLAENRVINYSLGEGTQAVFINALYQDHDGRVYIGTNRGLWILQPGDQEAQRVADDHPLRNQEIHCFLEIEAGAFWIGTGQGLFRFEGGAVRVVRFTQRDRGYPISALAGDQNDGGLWIGTAGWGVRLFDGERVVRTLTRDEGLINNQIAALTVDRDGNLWVGTGLGVNRVNGDRIATFSVENQLSFPAVLSLLEDNEGNLWIGTLGGGLNQLRDGAFTPFSRRQNLPGNETICLTQDPKGRYWIGTAGFGVAMMEGGAITNFRREDGLPSNFVLSTYCDRDGRIWIGTDSGLVVREGDRWVEPFWTDSLGSKFIRAIFQDSEDRIWIGTQTGVSIFDGYQVVNFGKESDIRIGTTRAILEDPQGRIWIGARDGVFMFEGTQPRQHYGPDLGLYDTFVLSLHLDQDGILWAGTNAHGIFGLFNGRFHGVGEHLGLFNDSVFQIVRDPNDTFWMSCNLGVFSVQRQALIDVIQGKRERVFSEIYNEADGLPSRECIGVGNSCSLVDQNGHIWFPTIKGVARINPLQKNHWQREGRILVEQVIVDEKTIFPETDGTVTVPAGSDRIRFRYTNIFFSLPHRVHFRTKLEGYDDTWINQNDDRVADYTNLSPGNYRFLVESGIREGEYHGGAVALPVYVKPHIYQTAWFMILCIFAGIFLVWAGVRLKVKRFQIQQVHLEALIDQRTAELKASNDALAETTLQLREMSVTDPLTGLKNRRFLKDLMASEITHPPRVLKERRGTLSQAPPRIFFLMMDLDHFKSFNDQYGHNAGDIILKSVSQLLLETCRDSDVVTRWGGEEFLILFRHAPEDFAQNMAERIRNLVADYPIELDSGEQVHITTSIGYAHFPFMPDNPFQFSWEEVVNIADHALYAAKFSGRNAWVGLRAGSNEPEQNYNDLIVDIPARLADGSLMVETSLDLSTLIWAKN</sequence>
<accession>A0A8J7QCC5</accession>
<organism evidence="5 6">
    <name type="scientific">Acanthopleuribacter pedis</name>
    <dbReference type="NCBI Taxonomy" id="442870"/>
    <lineage>
        <taxon>Bacteria</taxon>
        <taxon>Pseudomonadati</taxon>
        <taxon>Acidobacteriota</taxon>
        <taxon>Holophagae</taxon>
        <taxon>Acanthopleuribacterales</taxon>
        <taxon>Acanthopleuribacteraceae</taxon>
        <taxon>Acanthopleuribacter</taxon>
    </lineage>
</organism>
<dbReference type="InterPro" id="IPR029787">
    <property type="entry name" value="Nucleotide_cyclase"/>
</dbReference>
<feature type="transmembrane region" description="Helical" evidence="3">
    <location>
        <begin position="713"/>
        <end position="731"/>
    </location>
</feature>
<dbReference type="RefSeq" id="WP_207856176.1">
    <property type="nucleotide sequence ID" value="NZ_JAFREP010000001.1"/>
</dbReference>
<dbReference type="SUPFAM" id="SSF55073">
    <property type="entry name" value="Nucleotide cyclase"/>
    <property type="match status" value="1"/>
</dbReference>
<dbReference type="EC" id="2.7.7.65" evidence="1"/>
<dbReference type="GO" id="GO:0052621">
    <property type="term" value="F:diguanylate cyclase activity"/>
    <property type="evidence" value="ECO:0007669"/>
    <property type="project" value="UniProtKB-EC"/>
</dbReference>
<dbReference type="GO" id="GO:0005886">
    <property type="term" value="C:plasma membrane"/>
    <property type="evidence" value="ECO:0007669"/>
    <property type="project" value="TreeGrafter"/>
</dbReference>
<dbReference type="InterPro" id="IPR000160">
    <property type="entry name" value="GGDEF_dom"/>
</dbReference>
<reference evidence="5" key="1">
    <citation type="submission" date="2021-03" db="EMBL/GenBank/DDBJ databases">
        <authorList>
            <person name="Wang G."/>
        </authorList>
    </citation>
    <scope>NUCLEOTIDE SEQUENCE</scope>
    <source>
        <strain evidence="5">KCTC 12899</strain>
    </source>
</reference>
<dbReference type="Proteomes" id="UP000664417">
    <property type="component" value="Unassembled WGS sequence"/>
</dbReference>
<evidence type="ECO:0000259" key="4">
    <source>
        <dbReference type="PROSITE" id="PS50887"/>
    </source>
</evidence>
<comment type="catalytic activity">
    <reaction evidence="2">
        <text>2 GTP = 3',3'-c-di-GMP + 2 diphosphate</text>
        <dbReference type="Rhea" id="RHEA:24898"/>
        <dbReference type="ChEBI" id="CHEBI:33019"/>
        <dbReference type="ChEBI" id="CHEBI:37565"/>
        <dbReference type="ChEBI" id="CHEBI:58805"/>
        <dbReference type="EC" id="2.7.7.65"/>
    </reaction>
</comment>
<evidence type="ECO:0000256" key="2">
    <source>
        <dbReference type="ARBA" id="ARBA00034247"/>
    </source>
</evidence>
<dbReference type="InterPro" id="IPR011110">
    <property type="entry name" value="Reg_prop"/>
</dbReference>
<dbReference type="PROSITE" id="PS50887">
    <property type="entry name" value="GGDEF"/>
    <property type="match status" value="1"/>
</dbReference>
<dbReference type="Gene3D" id="2.130.10.10">
    <property type="entry name" value="YVTN repeat-like/Quinoprotein amine dehydrogenase"/>
    <property type="match status" value="3"/>
</dbReference>
<dbReference type="GO" id="GO:1902201">
    <property type="term" value="P:negative regulation of bacterial-type flagellum-dependent cell motility"/>
    <property type="evidence" value="ECO:0007669"/>
    <property type="project" value="TreeGrafter"/>
</dbReference>
<dbReference type="FunFam" id="3.30.70.270:FF:000001">
    <property type="entry name" value="Diguanylate cyclase domain protein"/>
    <property type="match status" value="1"/>
</dbReference>
<dbReference type="InterPro" id="IPR015943">
    <property type="entry name" value="WD40/YVTN_repeat-like_dom_sf"/>
</dbReference>
<dbReference type="InterPro" id="IPR013783">
    <property type="entry name" value="Ig-like_fold"/>
</dbReference>
<dbReference type="EMBL" id="JAFREP010000001">
    <property type="protein sequence ID" value="MBO1316940.1"/>
    <property type="molecule type" value="Genomic_DNA"/>
</dbReference>